<dbReference type="GO" id="GO:0005615">
    <property type="term" value="C:extracellular space"/>
    <property type="evidence" value="ECO:0007669"/>
    <property type="project" value="TreeGrafter"/>
</dbReference>
<evidence type="ECO:0000256" key="2">
    <source>
        <dbReference type="PROSITE-ProRule" id="PRU00497"/>
    </source>
</evidence>
<keyword evidence="5" id="KW-1185">Reference proteome</keyword>
<feature type="chain" id="PRO_5010736414" evidence="4">
    <location>
        <begin position="30"/>
        <end position="299"/>
    </location>
</feature>
<dbReference type="InterPro" id="IPR051217">
    <property type="entry name" value="Insect_Cuticle_Struc_Prot"/>
</dbReference>
<name>A0A1W4WEB4_AGRPL</name>
<dbReference type="PROSITE" id="PS00233">
    <property type="entry name" value="CHIT_BIND_RR_1"/>
    <property type="match status" value="1"/>
</dbReference>
<dbReference type="GeneID" id="108734997"/>
<dbReference type="RefSeq" id="XP_018322279.1">
    <property type="nucleotide sequence ID" value="XM_018466777.1"/>
</dbReference>
<proteinExistence type="predicted"/>
<evidence type="ECO:0000256" key="1">
    <source>
        <dbReference type="ARBA" id="ARBA00022460"/>
    </source>
</evidence>
<sequence length="299" mass="34120">MLNLRMYTVILQTHVIQFLLALLPAMVSSTLHYEHSYAPAHEYKNHDYSFSYGVKDLHSGDVKQQWEKKEGDTVKGSYSLIEPDGRVRIVDYHADKENGFTATVKHKGVAKHPVDKHAQGYSADHEDDKPISHNEFNIKPGTPVVHYNHATTNSEDTSSYYAKDTHDPAKYEIKYFYPSEVKKYQEALAAQQQYYQSRDAHPVTEEQEEGGDEQEQEEGEQHGNESQEKQVHYYIPQTFESNEGKSEKNTNIPQAYLDASETQLQPQSIPLDLTYVKQAGSAQTPIGTWQANRQSRKGP</sequence>
<dbReference type="Proteomes" id="UP000192223">
    <property type="component" value="Unplaced"/>
</dbReference>
<keyword evidence="4" id="KW-0732">Signal</keyword>
<dbReference type="GO" id="GO:0042302">
    <property type="term" value="F:structural constituent of cuticle"/>
    <property type="evidence" value="ECO:0007669"/>
    <property type="project" value="UniProtKB-UniRule"/>
</dbReference>
<reference evidence="6" key="1">
    <citation type="submission" date="2025-08" db="UniProtKB">
        <authorList>
            <consortium name="RefSeq"/>
        </authorList>
    </citation>
    <scope>IDENTIFICATION</scope>
    <source>
        <tissue evidence="6">Entire body</tissue>
    </source>
</reference>
<dbReference type="KEGG" id="apln:108734997"/>
<feature type="compositionally biased region" description="Polar residues" evidence="3">
    <location>
        <begin position="280"/>
        <end position="293"/>
    </location>
</feature>
<feature type="region of interest" description="Disordered" evidence="3">
    <location>
        <begin position="198"/>
        <end position="263"/>
    </location>
</feature>
<dbReference type="PANTHER" id="PTHR12236:SF81">
    <property type="entry name" value="CUTICLE PROTEIN 19-LIKE PROTEIN"/>
    <property type="match status" value="1"/>
</dbReference>
<dbReference type="Pfam" id="PF00379">
    <property type="entry name" value="Chitin_bind_4"/>
    <property type="match status" value="1"/>
</dbReference>
<dbReference type="InterPro" id="IPR031311">
    <property type="entry name" value="CHIT_BIND_RR_consensus"/>
</dbReference>
<keyword evidence="1 2" id="KW-0193">Cuticle</keyword>
<feature type="compositionally biased region" description="Acidic residues" evidence="3">
    <location>
        <begin position="205"/>
        <end position="218"/>
    </location>
</feature>
<evidence type="ECO:0000256" key="4">
    <source>
        <dbReference type="SAM" id="SignalP"/>
    </source>
</evidence>
<protein>
    <submittedName>
        <fullName evidence="6">Uncharacterized protein LOC108734997</fullName>
    </submittedName>
</protein>
<dbReference type="GO" id="GO:0031012">
    <property type="term" value="C:extracellular matrix"/>
    <property type="evidence" value="ECO:0007669"/>
    <property type="project" value="TreeGrafter"/>
</dbReference>
<feature type="region of interest" description="Disordered" evidence="3">
    <location>
        <begin position="280"/>
        <end position="299"/>
    </location>
</feature>
<evidence type="ECO:0000256" key="3">
    <source>
        <dbReference type="SAM" id="MobiDB-lite"/>
    </source>
</evidence>
<dbReference type="STRING" id="224129.A0A1W4WEB4"/>
<dbReference type="AlphaFoldDB" id="A0A1W4WEB4"/>
<feature type="signal peptide" evidence="4">
    <location>
        <begin position="1"/>
        <end position="29"/>
    </location>
</feature>
<dbReference type="PROSITE" id="PS51155">
    <property type="entry name" value="CHIT_BIND_RR_2"/>
    <property type="match status" value="1"/>
</dbReference>
<dbReference type="OrthoDB" id="6819000at2759"/>
<dbReference type="PANTHER" id="PTHR12236">
    <property type="entry name" value="STRUCTURAL CONTITUENT OF CUTICLE"/>
    <property type="match status" value="1"/>
</dbReference>
<feature type="compositionally biased region" description="Basic and acidic residues" evidence="3">
    <location>
        <begin position="219"/>
        <end position="231"/>
    </location>
</feature>
<evidence type="ECO:0000313" key="6">
    <source>
        <dbReference type="RefSeq" id="XP_018322279.1"/>
    </source>
</evidence>
<gene>
    <name evidence="6" type="primary">LOC108734997</name>
</gene>
<dbReference type="PRINTS" id="PR00947">
    <property type="entry name" value="CUTICLE"/>
</dbReference>
<dbReference type="InterPro" id="IPR000618">
    <property type="entry name" value="Insect_cuticle"/>
</dbReference>
<organism evidence="5 6">
    <name type="scientific">Agrilus planipennis</name>
    <name type="common">Emerald ash borer</name>
    <name type="synonym">Agrilus marcopoli</name>
    <dbReference type="NCBI Taxonomy" id="224129"/>
    <lineage>
        <taxon>Eukaryota</taxon>
        <taxon>Metazoa</taxon>
        <taxon>Ecdysozoa</taxon>
        <taxon>Arthropoda</taxon>
        <taxon>Hexapoda</taxon>
        <taxon>Insecta</taxon>
        <taxon>Pterygota</taxon>
        <taxon>Neoptera</taxon>
        <taxon>Endopterygota</taxon>
        <taxon>Coleoptera</taxon>
        <taxon>Polyphaga</taxon>
        <taxon>Elateriformia</taxon>
        <taxon>Buprestoidea</taxon>
        <taxon>Buprestidae</taxon>
        <taxon>Agrilinae</taxon>
        <taxon>Agrilus</taxon>
    </lineage>
</organism>
<evidence type="ECO:0000313" key="5">
    <source>
        <dbReference type="Proteomes" id="UP000192223"/>
    </source>
</evidence>
<accession>A0A1W4WEB4</accession>
<dbReference type="InParanoid" id="A0A1W4WEB4"/>